<feature type="chain" id="PRO_5002079805" evidence="4">
    <location>
        <begin position="28"/>
        <end position="636"/>
    </location>
</feature>
<evidence type="ECO:0000256" key="3">
    <source>
        <dbReference type="SAM" id="MobiDB-lite"/>
    </source>
</evidence>
<evidence type="ECO:0000256" key="2">
    <source>
        <dbReference type="ARBA" id="ARBA00022801"/>
    </source>
</evidence>
<dbReference type="GO" id="GO:0016787">
    <property type="term" value="F:hydrolase activity"/>
    <property type="evidence" value="ECO:0007669"/>
    <property type="project" value="UniProtKB-KW"/>
</dbReference>
<dbReference type="SUPFAM" id="SSF53933">
    <property type="entry name" value="Microbial ribonucleases"/>
    <property type="match status" value="2"/>
</dbReference>
<dbReference type="EMBL" id="JNVN01001681">
    <property type="protein sequence ID" value="KHJ32996.1"/>
    <property type="molecule type" value="Genomic_DNA"/>
</dbReference>
<keyword evidence="1" id="KW-0540">Nuclease</keyword>
<feature type="signal peptide" evidence="4">
    <location>
        <begin position="1"/>
        <end position="27"/>
    </location>
</feature>
<dbReference type="AlphaFoldDB" id="A0A0B1P7R5"/>
<dbReference type="GO" id="GO:0004521">
    <property type="term" value="F:RNA endonuclease activity"/>
    <property type="evidence" value="ECO:0007669"/>
    <property type="project" value="InterPro"/>
</dbReference>
<dbReference type="InterPro" id="IPR016191">
    <property type="entry name" value="Ribonuclease/ribotoxin"/>
</dbReference>
<protein>
    <submittedName>
        <fullName evidence="5">Putative ribonuclease f1</fullName>
    </submittedName>
</protein>
<feature type="region of interest" description="Disordered" evidence="3">
    <location>
        <begin position="125"/>
        <end position="158"/>
    </location>
</feature>
<dbReference type="Proteomes" id="UP000030854">
    <property type="component" value="Unassembled WGS sequence"/>
</dbReference>
<evidence type="ECO:0000256" key="4">
    <source>
        <dbReference type="SAM" id="SignalP"/>
    </source>
</evidence>
<comment type="caution">
    <text evidence="5">The sequence shown here is derived from an EMBL/GenBank/DDBJ whole genome shotgun (WGS) entry which is preliminary data.</text>
</comment>
<evidence type="ECO:0000313" key="5">
    <source>
        <dbReference type="EMBL" id="KHJ32996.1"/>
    </source>
</evidence>
<keyword evidence="6" id="KW-1185">Reference proteome</keyword>
<feature type="region of interest" description="Disordered" evidence="3">
    <location>
        <begin position="178"/>
        <end position="202"/>
    </location>
</feature>
<dbReference type="Pfam" id="PF00545">
    <property type="entry name" value="Ribonuclease"/>
    <property type="match status" value="1"/>
</dbReference>
<dbReference type="HOGENOM" id="CLU_029060_0_0_1"/>
<reference evidence="5 6" key="1">
    <citation type="journal article" date="2014" name="BMC Genomics">
        <title>Adaptive genomic structural variation in the grape powdery mildew pathogen, Erysiphe necator.</title>
        <authorList>
            <person name="Jones L."/>
            <person name="Riaz S."/>
            <person name="Morales-Cruz A."/>
            <person name="Amrine K.C."/>
            <person name="McGuire B."/>
            <person name="Gubler W.D."/>
            <person name="Walker M.A."/>
            <person name="Cantu D."/>
        </authorList>
    </citation>
    <scope>NUCLEOTIDE SEQUENCE [LARGE SCALE GENOMIC DNA]</scope>
    <source>
        <strain evidence="6">c</strain>
    </source>
</reference>
<dbReference type="GO" id="GO:0003723">
    <property type="term" value="F:RNA binding"/>
    <property type="evidence" value="ECO:0007669"/>
    <property type="project" value="InterPro"/>
</dbReference>
<organism evidence="5 6">
    <name type="scientific">Uncinula necator</name>
    <name type="common">Grape powdery mildew</name>
    <dbReference type="NCBI Taxonomy" id="52586"/>
    <lineage>
        <taxon>Eukaryota</taxon>
        <taxon>Fungi</taxon>
        <taxon>Dikarya</taxon>
        <taxon>Ascomycota</taxon>
        <taxon>Pezizomycotina</taxon>
        <taxon>Leotiomycetes</taxon>
        <taxon>Erysiphales</taxon>
        <taxon>Erysiphaceae</taxon>
        <taxon>Erysiphe</taxon>
    </lineage>
</organism>
<gene>
    <name evidence="5" type="ORF">EV44_g0437</name>
</gene>
<name>A0A0B1P7R5_UNCNE</name>
<keyword evidence="2" id="KW-0378">Hydrolase</keyword>
<evidence type="ECO:0000256" key="1">
    <source>
        <dbReference type="ARBA" id="ARBA00022722"/>
    </source>
</evidence>
<proteinExistence type="predicted"/>
<dbReference type="InterPro" id="IPR000026">
    <property type="entry name" value="N1-like"/>
</dbReference>
<sequence>MFIEGKTRMRLLVLFVILIVHFNKTFAVRAGEGLLSDPVGNTASPDRNDEKGYECGNVSFTDSETQEALQMYLQYMNQKAINIPQGLHVSPHNDNAQQIPNFQDSNILQEYSTLQDYRKYVQDFNGPQKSYTPEWDSTSEIDSNTEKEKAPLKYKGPIYSNEDSSEYSTLQEYRKYVQESSRPQKSYAPESGSTPEIDFNTKMKKPPLKYKGPLYSDENSSEYFLWPIGDRKLISQSNTYDLFFIVIKKNGKNIIDVIARIANGEYTKCIRRDSLLKNLPISIPGRSNGYQCAHELLSYDLIQVSLNIAVKSLLYNKHKYPSKYFGNLYKNTGWFLLWPIFHQRKFYKQGSGKVEPYFLILNKEGEFIDVVVEGLMNNFIRCQQTRKISTELISDAPNQPVPSQISGYQCGKFFFSNEELENTANVARDIMLQRSQNKIPTKYNGPLFDKKVILWPLLPKGKIYKSGPMGNYRIVLSTSLQRIIGTVMWTGREYKKCDTRKILVQINHDLSDYLCNKNVILNQQLVKAAMLGCDGLKKSRYSYFPSKYEGPSFEKNGPYFTFPVLPKGEYKKFAGPDRVVFNTNCEVVGAITIFTRPSSIIEGAKFVKCPKICVELKDISYMNDPNKPIFEHRLGF</sequence>
<evidence type="ECO:0000313" key="6">
    <source>
        <dbReference type="Proteomes" id="UP000030854"/>
    </source>
</evidence>
<keyword evidence="4" id="KW-0732">Signal</keyword>
<dbReference type="SMR" id="A0A0B1P7R5"/>
<dbReference type="Gene3D" id="3.10.450.30">
    <property type="entry name" value="Microbial ribonucleases"/>
    <property type="match status" value="3"/>
</dbReference>
<feature type="compositionally biased region" description="Polar residues" evidence="3">
    <location>
        <begin position="125"/>
        <end position="142"/>
    </location>
</feature>
<accession>A0A0B1P7R5</accession>